<dbReference type="RefSeq" id="WP_188838819.1">
    <property type="nucleotide sequence ID" value="NZ_BMHI01000007.1"/>
</dbReference>
<evidence type="ECO:0000313" key="1">
    <source>
        <dbReference type="EMBL" id="GGB44705.1"/>
    </source>
</evidence>
<name>A0A916THX7_9MICO</name>
<reference evidence="1" key="1">
    <citation type="journal article" date="2014" name="Int. J. Syst. Evol. Microbiol.">
        <title>Complete genome sequence of Corynebacterium casei LMG S-19264T (=DSM 44701T), isolated from a smear-ripened cheese.</title>
        <authorList>
            <consortium name="US DOE Joint Genome Institute (JGI-PGF)"/>
            <person name="Walter F."/>
            <person name="Albersmeier A."/>
            <person name="Kalinowski J."/>
            <person name="Ruckert C."/>
        </authorList>
    </citation>
    <scope>NUCLEOTIDE SEQUENCE</scope>
    <source>
        <strain evidence="1">CGMCC 1.15085</strain>
    </source>
</reference>
<proteinExistence type="predicted"/>
<keyword evidence="2" id="KW-1185">Reference proteome</keyword>
<evidence type="ECO:0000313" key="2">
    <source>
        <dbReference type="Proteomes" id="UP000636793"/>
    </source>
</evidence>
<dbReference type="Proteomes" id="UP000636793">
    <property type="component" value="Unassembled WGS sequence"/>
</dbReference>
<reference evidence="1" key="2">
    <citation type="submission" date="2020-09" db="EMBL/GenBank/DDBJ databases">
        <authorList>
            <person name="Sun Q."/>
            <person name="Zhou Y."/>
        </authorList>
    </citation>
    <scope>NUCLEOTIDE SEQUENCE</scope>
    <source>
        <strain evidence="1">CGMCC 1.15085</strain>
    </source>
</reference>
<protein>
    <recommendedName>
        <fullName evidence="3">Competence protein CoiA</fullName>
    </recommendedName>
</protein>
<dbReference type="AlphaFoldDB" id="A0A916THX7"/>
<evidence type="ECO:0008006" key="3">
    <source>
        <dbReference type="Google" id="ProtNLM"/>
    </source>
</evidence>
<comment type="caution">
    <text evidence="1">The sequence shown here is derived from an EMBL/GenBank/DDBJ whole genome shotgun (WGS) entry which is preliminary data.</text>
</comment>
<gene>
    <name evidence="1" type="ORF">GCM10011492_39700</name>
</gene>
<sequence>MPLSGLIDGERVVSCLLSDEQWATLKDDVREKRRTITMPCGWRGMAKTSQLGTQYFAHAPGGDGCSAGESAQHLRAKAVIVEAVSRAGWIAATEVPGDGWVADVMATKGGVRVVFEVQWSRQNLSDYRLRQERYLDSGIASVAWFARHVDGLPESDKQLPIFGLEIDDEGETTAVIGTATISLAQAVDRLLNRRLQHRDYVASGRTALAEVDAGVMDCYRCHESFGVWRVRQTVVEGLCGRKEARRLVPRVFAQNRPEALPEIRVAGESLSRDLGVAPGRIFRRRTQAAGKHYMAFTCPHCNATCGDMFVVELFENGGTARSDQTQVSPSVIPLPHWCLAGDEGPCPIPPPGVIAEYERLYAPDRAHDPAEQTTVDHAHVGHIGSSSGIPIHQALGRMFGRR</sequence>
<organism evidence="1 2">
    <name type="scientific">Flexivirga endophytica</name>
    <dbReference type="NCBI Taxonomy" id="1849103"/>
    <lineage>
        <taxon>Bacteria</taxon>
        <taxon>Bacillati</taxon>
        <taxon>Actinomycetota</taxon>
        <taxon>Actinomycetes</taxon>
        <taxon>Micrococcales</taxon>
        <taxon>Dermacoccaceae</taxon>
        <taxon>Flexivirga</taxon>
    </lineage>
</organism>
<dbReference type="EMBL" id="BMHI01000007">
    <property type="protein sequence ID" value="GGB44705.1"/>
    <property type="molecule type" value="Genomic_DNA"/>
</dbReference>
<accession>A0A916THX7</accession>